<feature type="chain" id="PRO_5006027963" evidence="7">
    <location>
        <begin position="25"/>
        <end position="1088"/>
    </location>
</feature>
<keyword evidence="2" id="KW-0813">Transport</keyword>
<dbReference type="EMBL" id="LJXT01000005">
    <property type="protein sequence ID" value="KPQ19842.1"/>
    <property type="molecule type" value="Genomic_DNA"/>
</dbReference>
<proteinExistence type="predicted"/>
<dbReference type="PATRIC" id="fig|1305737.6.peg.919"/>
<dbReference type="SUPFAM" id="SSF56935">
    <property type="entry name" value="Porins"/>
    <property type="match status" value="1"/>
</dbReference>
<evidence type="ECO:0000256" key="7">
    <source>
        <dbReference type="SAM" id="SignalP"/>
    </source>
</evidence>
<accession>A0A0N8KHI6</accession>
<dbReference type="eggNOG" id="COG4771">
    <property type="taxonomic scope" value="Bacteria"/>
</dbReference>
<keyword evidence="7" id="KW-0732">Signal</keyword>
<dbReference type="SUPFAM" id="SSF49464">
    <property type="entry name" value="Carboxypeptidase regulatory domain-like"/>
    <property type="match status" value="1"/>
</dbReference>
<evidence type="ECO:0000256" key="6">
    <source>
        <dbReference type="ARBA" id="ARBA00023237"/>
    </source>
</evidence>
<dbReference type="Pfam" id="PF25183">
    <property type="entry name" value="OMP_b-brl_4"/>
    <property type="match status" value="1"/>
</dbReference>
<name>A0A0N8KHI6_9BACT</name>
<reference evidence="9 10" key="1">
    <citation type="submission" date="2015-09" db="EMBL/GenBank/DDBJ databases">
        <title>Identification and resolution of microdiversity through metagenomic sequencing of parallel consortia.</title>
        <authorList>
            <person name="Nelson W.C."/>
            <person name="Romine M.F."/>
            <person name="Lindemann S.R."/>
        </authorList>
    </citation>
    <scope>NUCLEOTIDE SEQUENCE [LARGE SCALE GENOMIC DNA]</scope>
    <source>
        <strain evidence="9">HL-49</strain>
    </source>
</reference>
<protein>
    <submittedName>
        <fullName evidence="9">TonB-dependent receptor</fullName>
    </submittedName>
</protein>
<evidence type="ECO:0000256" key="4">
    <source>
        <dbReference type="ARBA" id="ARBA00022692"/>
    </source>
</evidence>
<evidence type="ECO:0000259" key="8">
    <source>
        <dbReference type="Pfam" id="PF25183"/>
    </source>
</evidence>
<dbReference type="GO" id="GO:0015344">
    <property type="term" value="F:siderophore uptake transmembrane transporter activity"/>
    <property type="evidence" value="ECO:0007669"/>
    <property type="project" value="TreeGrafter"/>
</dbReference>
<dbReference type="PANTHER" id="PTHR30069">
    <property type="entry name" value="TONB-DEPENDENT OUTER MEMBRANE RECEPTOR"/>
    <property type="match status" value="1"/>
</dbReference>
<dbReference type="PANTHER" id="PTHR30069:SF46">
    <property type="entry name" value="OAR PROTEIN"/>
    <property type="match status" value="1"/>
</dbReference>
<organism evidence="9 10">
    <name type="scientific">Algoriphagus marincola HL-49</name>
    <dbReference type="NCBI Taxonomy" id="1305737"/>
    <lineage>
        <taxon>Bacteria</taxon>
        <taxon>Pseudomonadati</taxon>
        <taxon>Bacteroidota</taxon>
        <taxon>Cytophagia</taxon>
        <taxon>Cytophagales</taxon>
        <taxon>Cyclobacteriaceae</taxon>
        <taxon>Algoriphagus</taxon>
    </lineage>
</organism>
<gene>
    <name evidence="9" type="ORF">HLUCCX10_01490</name>
</gene>
<dbReference type="GO" id="GO:0009279">
    <property type="term" value="C:cell outer membrane"/>
    <property type="evidence" value="ECO:0007669"/>
    <property type="project" value="UniProtKB-SubCell"/>
</dbReference>
<evidence type="ECO:0000313" key="10">
    <source>
        <dbReference type="Proteomes" id="UP000050421"/>
    </source>
</evidence>
<evidence type="ECO:0000256" key="5">
    <source>
        <dbReference type="ARBA" id="ARBA00023136"/>
    </source>
</evidence>
<dbReference type="InterPro" id="IPR057601">
    <property type="entry name" value="Oar-like_b-barrel"/>
</dbReference>
<comment type="subcellular location">
    <subcellularLocation>
        <location evidence="1">Cell outer membrane</location>
        <topology evidence="1">Multi-pass membrane protein</topology>
    </subcellularLocation>
</comment>
<dbReference type="Gene3D" id="2.60.40.1120">
    <property type="entry name" value="Carboxypeptidase-like, regulatory domain"/>
    <property type="match status" value="1"/>
</dbReference>
<evidence type="ECO:0000313" key="9">
    <source>
        <dbReference type="EMBL" id="KPQ19842.1"/>
    </source>
</evidence>
<dbReference type="InterPro" id="IPR008969">
    <property type="entry name" value="CarboxyPept-like_regulatory"/>
</dbReference>
<keyword evidence="5" id="KW-0472">Membrane</keyword>
<feature type="domain" description="TonB-dependent transporter Oar-like beta-barrel" evidence="8">
    <location>
        <begin position="239"/>
        <end position="1033"/>
    </location>
</feature>
<keyword evidence="3" id="KW-1134">Transmembrane beta strand</keyword>
<dbReference type="Pfam" id="PF13620">
    <property type="entry name" value="CarboxypepD_reg"/>
    <property type="match status" value="1"/>
</dbReference>
<dbReference type="Gene3D" id="2.40.170.20">
    <property type="entry name" value="TonB-dependent receptor, beta-barrel domain"/>
    <property type="match status" value="1"/>
</dbReference>
<dbReference type="AlphaFoldDB" id="A0A0N8KHI6"/>
<evidence type="ECO:0000256" key="1">
    <source>
        <dbReference type="ARBA" id="ARBA00004571"/>
    </source>
</evidence>
<keyword evidence="4" id="KW-0812">Transmembrane</keyword>
<comment type="caution">
    <text evidence="9">The sequence shown here is derived from an EMBL/GenBank/DDBJ whole genome shotgun (WGS) entry which is preliminary data.</text>
</comment>
<dbReference type="InterPro" id="IPR036942">
    <property type="entry name" value="Beta-barrel_TonB_sf"/>
</dbReference>
<dbReference type="Proteomes" id="UP000050421">
    <property type="component" value="Unassembled WGS sequence"/>
</dbReference>
<evidence type="ECO:0000256" key="2">
    <source>
        <dbReference type="ARBA" id="ARBA00022448"/>
    </source>
</evidence>
<evidence type="ECO:0000256" key="3">
    <source>
        <dbReference type="ARBA" id="ARBA00022452"/>
    </source>
</evidence>
<dbReference type="OrthoDB" id="9768147at2"/>
<sequence length="1088" mass="119731">MRQNLLKNLVTVLLLVLSSTWAMSQGVTTSSMNGTVVDETGAALPGANVVATHTPSGTRYGAVTNLEGRFSIPGMRIGGPYTVVASFIGYESQTVEGIVLNLGAVSTVNFAMNDSDSELEEVLVTADRNSAFSSDRTGANTAVSNEQISTLPTISRRINDFTRLTPQASGNSFAGQDGRLNNITVDGSYFNNSFGLGSQPGDRTGVAPISLDAIDQISVNIAPYDVRQGNFTGAGVNTVTRSGTNNVEGSAYYFFRNQDNVGTQAGDNTFDPGEFNYRQVGFRVGGPIVKDKLFFFASFEDEKTTEPGTNFRANNGNDPIGGNVTRVLASDLNQLSNYLRTNFGYETGPFQGYDHSTEATKFLIKLDYNINDKNKLSLRYNHLDSFTDVLASNSSSLGFGSRRSNVNALNFQNTNYQILENIRSIIGELNTRISNNMTNNLIVGYTYQDESRDSRGDFFPLVDILQDGRTYTSFGFEPFTPFNELRYSTFQLQNNLQLFKGKHTYTAGVTLQRYESENVFFFGSQSAYVYNSLDDFYADADAYLADPNRTTSDIDLRRFQVQYSNIPGQTKPIQPLKVTYAGAYIQDEIAVKPNLNLTIGLRADVPFFGETGFRNREVESLSFRNPDGDPVQFRTDKLPNARILWSPRVGFNWDVNSDKTLQVRGGTGIFTGPPAYVWISNQIGNNGVLTGFERLDSRDNAPLLNRPFNPDPDHYKPTDVTGDPADRYQLALTDPDFKFPQVWRTNIAVDKKLPWGITATAEFIYNMDVNGVNYYNANLSQPDASYTGPDSRPRWTSGNRINPNIDNAIVLSNQALGNSYVASISLEKALSNGFYAKAFYSYGGARSTVNPGSIAGGSYFNNPHQGDPNNPGAGFSSNFLGHRAVAVLNYSDDIFSFGRTSFSLFWEGRTIGNASYTYSSDFNGDGGFRNDLIYIPANANEMNFEEFTSSGTTFTVADQIAAFESFIAQDKYLSKNRGKIAERGGVIMPMVFRADFSASQTLVTTSDKSFLEFRVDILNVGNLLNPNWGIGKTFTTTSPLNPRGTDASGNPVFRLANLGPNLISETYQPTAGVSDVYRIQFGLRFTFN</sequence>
<feature type="signal peptide" evidence="7">
    <location>
        <begin position="1"/>
        <end position="24"/>
    </location>
</feature>
<dbReference type="InterPro" id="IPR039426">
    <property type="entry name" value="TonB-dep_rcpt-like"/>
</dbReference>
<keyword evidence="9" id="KW-0675">Receptor</keyword>
<keyword evidence="6" id="KW-0998">Cell outer membrane</keyword>
<dbReference type="STRING" id="1305737.GCA_000526355_02286"/>
<dbReference type="GO" id="GO:0044718">
    <property type="term" value="P:siderophore transmembrane transport"/>
    <property type="evidence" value="ECO:0007669"/>
    <property type="project" value="TreeGrafter"/>
</dbReference>